<dbReference type="GO" id="GO:0009274">
    <property type="term" value="C:peptidoglycan-based cell wall"/>
    <property type="evidence" value="ECO:0007669"/>
    <property type="project" value="UniProtKB-UniRule"/>
</dbReference>
<sequence length="742" mass="84740">MYSINVRCNMALFVKMFFFLFFLVILYGCFLYIKISFFINGKVWDLPISVYSRIITLEPGSCYSKREMISILKGIRYRRVSILKQSGEFLVNKKTIVLIRRAFNFPDGREEKIHVKLYFDNNVLIKIKNLSNNHNFGVFRLDPQLITMLDPPNGEQRLFLSRKYYPKMLIDILLTTEDRYFYRHDGINIYSIIRAFLVNMESGGAIQGGSTLTQQLVKNLFLTNTRSLLRKINEIYMALIMDWKYSKDRILELYLNEVYLGQDGNKQIRGFPLASLYYFGCPINELRLDQYAVLVGMMKGASLYNPWKNPKIVFNRRNVVLHMLLQQNVINKNLYSSLIEKPVKIQPRGKIISPQSSFIQIIKNELKEKLGNKFKCLSGTKIFTTLDLVSQTSAERAVEYVIPLLNKKENLSDLETAIVIVDKFNGEIQGVLGSAHSKILGYNRAIQARRSIGSLSKPITYLTALSKPDKFNLNTWILDEPISIKLQNGTLWKPKNNNFKFMRKVMLIDALTYSINIPTVNLGMQLGLDQLVKTWIRLGLNCNQVFAIPAMSLGSINLTPIEVAKVFQVIASGGNRSNLSSIRSIISENGTVLYNSFPQSEKVASAQSSYLTLYAMQSVVKNGTAQQLGLLFKDYFLAGKTGTTNNLVDSWFIGIDGKQVVIVWVGRDNNKSTNLYGSSGAMQVYRHYLKFYKPKPLILVPPAEINILHVNFKGDIVCDINVRDKFYRDLPIWNKNGSISCN</sequence>
<dbReference type="PROSITE" id="PS51257">
    <property type="entry name" value="PROKAR_LIPOPROTEIN"/>
    <property type="match status" value="1"/>
</dbReference>
<evidence type="ECO:0000256" key="23">
    <source>
        <dbReference type="ARBA" id="ARBA00023316"/>
    </source>
</evidence>
<evidence type="ECO:0000256" key="1">
    <source>
        <dbReference type="ARBA" id="ARBA00002624"/>
    </source>
</evidence>
<comment type="catalytic activity">
    <reaction evidence="26">
        <text>[GlcNAc-(1-&gt;4)-Mur2Ac(oyl-L-Ala-gamma-D-Glu-L-Lys-D-Ala-D-Ala)](n)-di-trans,octa-cis-undecaprenyl diphosphate + beta-D-GlcNAc-(1-&gt;4)-Mur2Ac(oyl-L-Ala-gamma-D-Glu-L-Lys-D-Ala-D-Ala)-di-trans,octa-cis-undecaprenyl diphosphate = [GlcNAc-(1-&gt;4)-Mur2Ac(oyl-L-Ala-gamma-D-Glu-L-Lys-D-Ala-D-Ala)](n+1)-di-trans,octa-cis-undecaprenyl diphosphate + di-trans,octa-cis-undecaprenyl diphosphate + H(+)</text>
        <dbReference type="Rhea" id="RHEA:23708"/>
        <dbReference type="Rhea" id="RHEA-COMP:9602"/>
        <dbReference type="Rhea" id="RHEA-COMP:9603"/>
        <dbReference type="ChEBI" id="CHEBI:15378"/>
        <dbReference type="ChEBI" id="CHEBI:58405"/>
        <dbReference type="ChEBI" id="CHEBI:60033"/>
        <dbReference type="ChEBI" id="CHEBI:78435"/>
        <dbReference type="EC" id="2.4.99.28"/>
    </reaction>
</comment>
<comment type="similarity">
    <text evidence="5 29">In the C-terminal section; belongs to the transpeptidase family.</text>
</comment>
<keyword evidence="8" id="KW-1003">Cell membrane</keyword>
<dbReference type="InterPro" id="IPR001460">
    <property type="entry name" value="PCN-bd_Tpept"/>
</dbReference>
<evidence type="ECO:0000256" key="11">
    <source>
        <dbReference type="ARBA" id="ARBA00022670"/>
    </source>
</evidence>
<dbReference type="InterPro" id="IPR001264">
    <property type="entry name" value="Glyco_trans_51"/>
</dbReference>
<dbReference type="GO" id="GO:0030288">
    <property type="term" value="C:outer membrane-bounded periplasmic space"/>
    <property type="evidence" value="ECO:0007669"/>
    <property type="project" value="TreeGrafter"/>
</dbReference>
<dbReference type="GO" id="GO:0071555">
    <property type="term" value="P:cell wall organization"/>
    <property type="evidence" value="ECO:0007669"/>
    <property type="project" value="UniProtKB-UniRule"/>
</dbReference>
<evidence type="ECO:0000256" key="6">
    <source>
        <dbReference type="ARBA" id="ARBA00007739"/>
    </source>
</evidence>
<evidence type="ECO:0000256" key="16">
    <source>
        <dbReference type="ARBA" id="ARBA00022960"/>
    </source>
</evidence>
<evidence type="ECO:0000313" key="35">
    <source>
        <dbReference type="EMBL" id="QCI23220.1"/>
    </source>
</evidence>
<comment type="subcellular location">
    <subcellularLocation>
        <location evidence="3">Cell inner membrane</location>
    </subcellularLocation>
    <subcellularLocation>
        <location evidence="2">Cell membrane</location>
        <topology evidence="2">Single-pass type II membrane protein</topology>
    </subcellularLocation>
</comment>
<comment type="function">
    <text evidence="1 29">Cell wall formation. Synthesis of cross-linked peptidoglycan from the lipid intermediates. The enzyme has a penicillin-insensitive transglycosylase N-terminal domain (formation of linear glycan strands) and a penicillin-sensitive transpeptidase C-terminal domain (cross-linking of the peptide subunits).</text>
</comment>
<evidence type="ECO:0000256" key="5">
    <source>
        <dbReference type="ARBA" id="ARBA00007090"/>
    </source>
</evidence>
<feature type="active site" description="Acyl-ester intermediate; for transpeptidase activity" evidence="30">
    <location>
        <position position="454"/>
    </location>
</feature>
<keyword evidence="20 31" id="KW-0472">Membrane</keyword>
<dbReference type="SUPFAM" id="SSF53955">
    <property type="entry name" value="Lysozyme-like"/>
    <property type="match status" value="1"/>
</dbReference>
<keyword evidence="23 29" id="KW-0961">Cell wall biogenesis/degradation</keyword>
<evidence type="ECO:0000259" key="32">
    <source>
        <dbReference type="Pfam" id="PF00905"/>
    </source>
</evidence>
<keyword evidence="15" id="KW-0378">Hydrolase</keyword>
<dbReference type="OrthoDB" id="9766909at2"/>
<keyword evidence="14 31" id="KW-0812">Transmembrane</keyword>
<dbReference type="InterPro" id="IPR050396">
    <property type="entry name" value="Glycosyltr_51/Transpeptidase"/>
</dbReference>
<evidence type="ECO:0000256" key="2">
    <source>
        <dbReference type="ARBA" id="ARBA00004401"/>
    </source>
</evidence>
<evidence type="ECO:0000256" key="10">
    <source>
        <dbReference type="ARBA" id="ARBA00022645"/>
    </source>
</evidence>
<dbReference type="GO" id="GO:0006508">
    <property type="term" value="P:proteolysis"/>
    <property type="evidence" value="ECO:0007669"/>
    <property type="project" value="UniProtKB-KW"/>
</dbReference>
<dbReference type="InterPro" id="IPR011813">
    <property type="entry name" value="PBP_1b"/>
</dbReference>
<evidence type="ECO:0000256" key="15">
    <source>
        <dbReference type="ARBA" id="ARBA00022801"/>
    </source>
</evidence>
<keyword evidence="11" id="KW-0645">Protease</keyword>
<dbReference type="EMBL" id="CP033004">
    <property type="protein sequence ID" value="QCI23220.1"/>
    <property type="molecule type" value="Genomic_DNA"/>
</dbReference>
<dbReference type="GO" id="GO:0009252">
    <property type="term" value="P:peptidoglycan biosynthetic process"/>
    <property type="evidence" value="ECO:0007669"/>
    <property type="project" value="UniProtKB-UniRule"/>
</dbReference>
<proteinExistence type="inferred from homology"/>
<evidence type="ECO:0000259" key="34">
    <source>
        <dbReference type="Pfam" id="PF14814"/>
    </source>
</evidence>
<comment type="similarity">
    <text evidence="6 29">In the N-terminal section; belongs to the glycosyltransferase 51 family.</text>
</comment>
<comment type="pathway">
    <text evidence="4 29">Cell wall biogenesis; peptidoglycan biosynthesis.</text>
</comment>
<keyword evidence="12 29" id="KW-0328">Glycosyltransferase</keyword>
<evidence type="ECO:0000256" key="7">
    <source>
        <dbReference type="ARBA" id="ARBA00018637"/>
    </source>
</evidence>
<dbReference type="GO" id="GO:0005886">
    <property type="term" value="C:plasma membrane"/>
    <property type="evidence" value="ECO:0007669"/>
    <property type="project" value="UniProtKB-SubCell"/>
</dbReference>
<dbReference type="InterPro" id="IPR036950">
    <property type="entry name" value="PBP_transglycosylase"/>
</dbReference>
<keyword evidence="9" id="KW-0997">Cell inner membrane</keyword>
<keyword evidence="10" id="KW-0121">Carboxypeptidase</keyword>
<evidence type="ECO:0000256" key="19">
    <source>
        <dbReference type="ARBA" id="ARBA00022989"/>
    </source>
</evidence>
<evidence type="ECO:0000256" key="22">
    <source>
        <dbReference type="ARBA" id="ARBA00023268"/>
    </source>
</evidence>
<accession>A0A4D6YC55</accession>
<dbReference type="Gene3D" id="3.40.710.10">
    <property type="entry name" value="DD-peptidase/beta-lactamase superfamily"/>
    <property type="match status" value="1"/>
</dbReference>
<evidence type="ECO:0000256" key="8">
    <source>
        <dbReference type="ARBA" id="ARBA00022475"/>
    </source>
</evidence>
<evidence type="ECO:0000256" key="31">
    <source>
        <dbReference type="SAM" id="Phobius"/>
    </source>
</evidence>
<keyword evidence="17" id="KW-0735">Signal-anchor</keyword>
<dbReference type="NCBIfam" id="TIGR02071">
    <property type="entry name" value="PBP_1b"/>
    <property type="match status" value="1"/>
</dbReference>
<gene>
    <name evidence="35" type="ORF">D9V73_00945</name>
</gene>
<evidence type="ECO:0000256" key="12">
    <source>
        <dbReference type="ARBA" id="ARBA00022676"/>
    </source>
</evidence>
<dbReference type="AlphaFoldDB" id="A0A4D6YC55"/>
<keyword evidence="21" id="KW-0046">Antibiotic resistance</keyword>
<dbReference type="GO" id="GO:0046677">
    <property type="term" value="P:response to antibiotic"/>
    <property type="evidence" value="ECO:0007669"/>
    <property type="project" value="UniProtKB-UniRule"/>
</dbReference>
<protein>
    <recommendedName>
        <fullName evidence="7 28">Penicillin-binding protein 1B</fullName>
        <shortName evidence="29">PBP-1b</shortName>
        <shortName evidence="29">PBP1b</shortName>
    </recommendedName>
    <alternativeName>
        <fullName evidence="24 29">Murein polymerase</fullName>
    </alternativeName>
</protein>
<dbReference type="InterPro" id="IPR028166">
    <property type="entry name" value="UB2H"/>
</dbReference>
<evidence type="ECO:0000256" key="24">
    <source>
        <dbReference type="ARBA" id="ARBA00032454"/>
    </source>
</evidence>
<dbReference type="SUPFAM" id="SSF56601">
    <property type="entry name" value="beta-lactamase/transpeptidase-like"/>
    <property type="match status" value="1"/>
</dbReference>
<dbReference type="RefSeq" id="WP_158336421.1">
    <property type="nucleotide sequence ID" value="NZ_CP033004.1"/>
</dbReference>
<organism evidence="35 36">
    <name type="scientific">Buchnera aphidicola subsp. Melaphis rhois</name>
    <dbReference type="NCBI Taxonomy" id="118103"/>
    <lineage>
        <taxon>Bacteria</taxon>
        <taxon>Pseudomonadati</taxon>
        <taxon>Pseudomonadota</taxon>
        <taxon>Gammaproteobacteria</taxon>
        <taxon>Enterobacterales</taxon>
        <taxon>Erwiniaceae</taxon>
        <taxon>Buchnera</taxon>
    </lineage>
</organism>
<dbReference type="GO" id="GO:0008360">
    <property type="term" value="P:regulation of cell shape"/>
    <property type="evidence" value="ECO:0007669"/>
    <property type="project" value="UniProtKB-UniRule"/>
</dbReference>
<dbReference type="Pfam" id="PF00912">
    <property type="entry name" value="Transgly"/>
    <property type="match status" value="1"/>
</dbReference>
<keyword evidence="19 31" id="KW-1133">Transmembrane helix</keyword>
<evidence type="ECO:0000256" key="29">
    <source>
        <dbReference type="PIRNR" id="PIRNR002799"/>
    </source>
</evidence>
<keyword evidence="13 29" id="KW-0808">Transferase</keyword>
<dbReference type="FunFam" id="1.10.3810.10:FF:000002">
    <property type="entry name" value="Penicillin-binding protein 1B"/>
    <property type="match status" value="1"/>
</dbReference>
<comment type="pathway">
    <text evidence="27">Glycan biosynthesis.</text>
</comment>
<dbReference type="GO" id="GO:0008955">
    <property type="term" value="F:peptidoglycan glycosyltransferase activity"/>
    <property type="evidence" value="ECO:0007669"/>
    <property type="project" value="UniProtKB-UniRule"/>
</dbReference>
<dbReference type="Proteomes" id="UP000298566">
    <property type="component" value="Chromosome"/>
</dbReference>
<evidence type="ECO:0000256" key="25">
    <source>
        <dbReference type="ARBA" id="ARBA00034000"/>
    </source>
</evidence>
<evidence type="ECO:0000256" key="18">
    <source>
        <dbReference type="ARBA" id="ARBA00022984"/>
    </source>
</evidence>
<evidence type="ECO:0000256" key="20">
    <source>
        <dbReference type="ARBA" id="ARBA00023136"/>
    </source>
</evidence>
<keyword evidence="22" id="KW-0511">Multifunctional enzyme</keyword>
<dbReference type="GO" id="GO:0008658">
    <property type="term" value="F:penicillin binding"/>
    <property type="evidence" value="ECO:0007669"/>
    <property type="project" value="UniProtKB-UniRule"/>
</dbReference>
<dbReference type="PANTHER" id="PTHR32282">
    <property type="entry name" value="BINDING PROTEIN TRANSPEPTIDASE, PUTATIVE-RELATED"/>
    <property type="match status" value="1"/>
</dbReference>
<feature type="domain" description="Glycosyl transferase family 51" evidence="33">
    <location>
        <begin position="153"/>
        <end position="323"/>
    </location>
</feature>
<feature type="active site" description="Proton donor; for transglycosylase activity" evidence="30">
    <location>
        <position position="177"/>
    </location>
</feature>
<evidence type="ECO:0000256" key="13">
    <source>
        <dbReference type="ARBA" id="ARBA00022679"/>
    </source>
</evidence>
<evidence type="ECO:0000259" key="33">
    <source>
        <dbReference type="Pfam" id="PF00912"/>
    </source>
</evidence>
<evidence type="ECO:0000256" key="14">
    <source>
        <dbReference type="ARBA" id="ARBA00022692"/>
    </source>
</evidence>
<evidence type="ECO:0000256" key="17">
    <source>
        <dbReference type="ARBA" id="ARBA00022968"/>
    </source>
</evidence>
<feature type="domain" description="Bifunctional transglycosylase second" evidence="34">
    <location>
        <begin position="57"/>
        <end position="141"/>
    </location>
</feature>
<dbReference type="FunFam" id="3.40.710.10:FF:000006">
    <property type="entry name" value="Penicillin-binding protein 1B"/>
    <property type="match status" value="1"/>
</dbReference>
<dbReference type="GO" id="GO:0009002">
    <property type="term" value="F:serine-type D-Ala-D-Ala carboxypeptidase activity"/>
    <property type="evidence" value="ECO:0007669"/>
    <property type="project" value="UniProtKB-EC"/>
</dbReference>
<dbReference type="PIRSF" id="PIRSF002799">
    <property type="entry name" value="PBP_1b"/>
    <property type="match status" value="1"/>
</dbReference>
<dbReference type="Gene3D" id="3.30.2060.10">
    <property type="entry name" value="Penicillin-binding protein 1b domain"/>
    <property type="match status" value="1"/>
</dbReference>
<reference evidence="35 36" key="1">
    <citation type="submission" date="2018-10" db="EMBL/GenBank/DDBJ databases">
        <title>Comparative functional genomics of the obligate endosymbiont Buchnera aphidicola.</title>
        <authorList>
            <person name="Chong R.A."/>
        </authorList>
    </citation>
    <scope>NUCLEOTIDE SEQUENCE [LARGE SCALE GENOMIC DNA]</scope>
    <source>
        <strain evidence="35 36">Mrh</strain>
    </source>
</reference>
<dbReference type="NCBIfam" id="NF007061">
    <property type="entry name" value="PRK09506.1"/>
    <property type="match status" value="1"/>
</dbReference>
<evidence type="ECO:0000256" key="27">
    <source>
        <dbReference type="ARBA" id="ARBA00060592"/>
    </source>
</evidence>
<evidence type="ECO:0000256" key="3">
    <source>
        <dbReference type="ARBA" id="ARBA00004533"/>
    </source>
</evidence>
<evidence type="ECO:0000256" key="30">
    <source>
        <dbReference type="PIRSR" id="PIRSR002799-1"/>
    </source>
</evidence>
<dbReference type="Pfam" id="PF00905">
    <property type="entry name" value="Transpeptidase"/>
    <property type="match status" value="1"/>
</dbReference>
<evidence type="ECO:0000256" key="26">
    <source>
        <dbReference type="ARBA" id="ARBA00049902"/>
    </source>
</evidence>
<evidence type="ECO:0000256" key="9">
    <source>
        <dbReference type="ARBA" id="ARBA00022519"/>
    </source>
</evidence>
<feature type="transmembrane region" description="Helical" evidence="31">
    <location>
        <begin position="12"/>
        <end position="33"/>
    </location>
</feature>
<dbReference type="InterPro" id="IPR023346">
    <property type="entry name" value="Lysozyme-like_dom_sf"/>
</dbReference>
<keyword evidence="18 29" id="KW-0573">Peptidoglycan synthesis</keyword>
<dbReference type="UniPathway" id="UPA00219"/>
<evidence type="ECO:0000256" key="4">
    <source>
        <dbReference type="ARBA" id="ARBA00004752"/>
    </source>
</evidence>
<dbReference type="Gene3D" id="1.10.3810.10">
    <property type="entry name" value="Biosynthetic peptidoglycan transglycosylase-like"/>
    <property type="match status" value="1"/>
</dbReference>
<comment type="catalytic activity">
    <reaction evidence="25">
        <text>Preferential cleavage: (Ac)2-L-Lys-D-Ala-|-D-Ala. Also transpeptidation of peptidyl-alanyl moieties that are N-acyl substituents of D-alanine.</text>
        <dbReference type="EC" id="3.4.16.4"/>
    </reaction>
</comment>
<feature type="domain" description="Penicillin-binding protein transpeptidase" evidence="32">
    <location>
        <begin position="417"/>
        <end position="684"/>
    </location>
</feature>
<name>A0A4D6YC55_BUCMH</name>
<dbReference type="PANTHER" id="PTHR32282:SF11">
    <property type="entry name" value="PENICILLIN-BINDING PROTEIN 1B"/>
    <property type="match status" value="1"/>
</dbReference>
<dbReference type="Pfam" id="PF14814">
    <property type="entry name" value="UB2H"/>
    <property type="match status" value="1"/>
</dbReference>
<dbReference type="InterPro" id="IPR012338">
    <property type="entry name" value="Beta-lactam/transpept-like"/>
</dbReference>
<keyword evidence="16 29" id="KW-0133">Cell shape</keyword>
<evidence type="ECO:0000256" key="28">
    <source>
        <dbReference type="NCBIfam" id="TIGR02071"/>
    </source>
</evidence>
<evidence type="ECO:0000313" key="36">
    <source>
        <dbReference type="Proteomes" id="UP000298566"/>
    </source>
</evidence>
<evidence type="ECO:0000256" key="21">
    <source>
        <dbReference type="ARBA" id="ARBA00023251"/>
    </source>
</evidence>